<dbReference type="Proteomes" id="UP001206983">
    <property type="component" value="Unassembled WGS sequence"/>
</dbReference>
<keyword evidence="10" id="KW-1185">Reference proteome</keyword>
<dbReference type="GO" id="GO:0044874">
    <property type="term" value="P:lipoprotein localization to outer membrane"/>
    <property type="evidence" value="ECO:0007669"/>
    <property type="project" value="TreeGrafter"/>
</dbReference>
<feature type="domain" description="ABC3 transporter permease C-terminal" evidence="7">
    <location>
        <begin position="259"/>
        <end position="382"/>
    </location>
</feature>
<gene>
    <name evidence="9" type="ORF">PV02_01840</name>
</gene>
<dbReference type="RefSeq" id="WP_256621683.1">
    <property type="nucleotide sequence ID" value="NZ_JTEO01000002.1"/>
</dbReference>
<sequence>MYELDIAFRHISARKRLTFFAVFAVALAIGVIVVLMSLMSGFTDELMSMTIENSAHIVVSPVEGTTDYVHFYRHYSEQILGIEGVSAVSPVFTGQVALQYRDKAQGIELYGIDPVAEDAVMQIDENIVSGNFSALSRSNNGIVLGDRLAQDLGVGVGDTVSAVVPASDPASYKVVGIFHTGTPTDETLAYARFDSVQDLFGESGVASGIKVRTNDPYQAEEISLSIESSTGLDAVSWIEANRNILELLNTQAVLVWLYYGLIYLIAGFGVANTLITVVMEKRREIGMLMAMGTSRRHITNIFLLESLILGTIGVLVGCVLGYLGTVLLSSYQIDLPSEMYFGLTTLPLKLEASNFFYAIVFSFVINVVAGVYPARRASRMDPVEAIESE</sequence>
<dbReference type="EMBL" id="JTEO01000002">
    <property type="protein sequence ID" value="MCQ6961946.1"/>
    <property type="molecule type" value="Genomic_DNA"/>
</dbReference>
<evidence type="ECO:0000256" key="2">
    <source>
        <dbReference type="ARBA" id="ARBA00022475"/>
    </source>
</evidence>
<evidence type="ECO:0000256" key="1">
    <source>
        <dbReference type="ARBA" id="ARBA00004651"/>
    </source>
</evidence>
<keyword evidence="3 6" id="KW-0812">Transmembrane</keyword>
<feature type="transmembrane region" description="Helical" evidence="6">
    <location>
        <begin position="17"/>
        <end position="39"/>
    </location>
</feature>
<reference evidence="9 10" key="1">
    <citation type="journal article" date="2011" name="Appl. Environ. Microbiol.">
        <title>Methanogenic archaea isolated from Taiwan's Chelungpu fault.</title>
        <authorList>
            <person name="Wu S.Y."/>
            <person name="Lai M.C."/>
        </authorList>
    </citation>
    <scope>NUCLEOTIDE SEQUENCE [LARGE SCALE GENOMIC DNA]</scope>
    <source>
        <strain evidence="9 10">St545Mb</strain>
    </source>
</reference>
<protein>
    <submittedName>
        <fullName evidence="9">ABC transporter permease</fullName>
    </submittedName>
</protein>
<comment type="caution">
    <text evidence="9">The sequence shown here is derived from an EMBL/GenBank/DDBJ whole genome shotgun (WGS) entry which is preliminary data.</text>
</comment>
<evidence type="ECO:0000313" key="10">
    <source>
        <dbReference type="Proteomes" id="UP001206983"/>
    </source>
</evidence>
<organism evidence="9 10">
    <name type="scientific">Methanolobus chelungpuianus</name>
    <dbReference type="NCBI Taxonomy" id="502115"/>
    <lineage>
        <taxon>Archaea</taxon>
        <taxon>Methanobacteriati</taxon>
        <taxon>Methanobacteriota</taxon>
        <taxon>Stenosarchaea group</taxon>
        <taxon>Methanomicrobia</taxon>
        <taxon>Methanosarcinales</taxon>
        <taxon>Methanosarcinaceae</taxon>
        <taxon>Methanolobus</taxon>
    </lineage>
</organism>
<proteinExistence type="predicted"/>
<dbReference type="Pfam" id="PF02687">
    <property type="entry name" value="FtsX"/>
    <property type="match status" value="1"/>
</dbReference>
<dbReference type="PANTHER" id="PTHR30489">
    <property type="entry name" value="LIPOPROTEIN-RELEASING SYSTEM TRANSMEMBRANE PROTEIN LOLE"/>
    <property type="match status" value="1"/>
</dbReference>
<feature type="transmembrane region" description="Helical" evidence="6">
    <location>
        <begin position="300"/>
        <end position="323"/>
    </location>
</feature>
<dbReference type="InterPro" id="IPR025857">
    <property type="entry name" value="MacB_PCD"/>
</dbReference>
<keyword evidence="5 6" id="KW-0472">Membrane</keyword>
<evidence type="ECO:0000256" key="5">
    <source>
        <dbReference type="ARBA" id="ARBA00023136"/>
    </source>
</evidence>
<keyword evidence="4 6" id="KW-1133">Transmembrane helix</keyword>
<evidence type="ECO:0000259" key="8">
    <source>
        <dbReference type="Pfam" id="PF12704"/>
    </source>
</evidence>
<dbReference type="GO" id="GO:0098797">
    <property type="term" value="C:plasma membrane protein complex"/>
    <property type="evidence" value="ECO:0007669"/>
    <property type="project" value="TreeGrafter"/>
</dbReference>
<evidence type="ECO:0000259" key="7">
    <source>
        <dbReference type="Pfam" id="PF02687"/>
    </source>
</evidence>
<accession>A0AAE3H8G4</accession>
<feature type="domain" description="MacB-like periplasmic core" evidence="8">
    <location>
        <begin position="18"/>
        <end position="226"/>
    </location>
</feature>
<keyword evidence="2" id="KW-1003">Cell membrane</keyword>
<evidence type="ECO:0000256" key="4">
    <source>
        <dbReference type="ARBA" id="ARBA00022989"/>
    </source>
</evidence>
<dbReference type="Pfam" id="PF12704">
    <property type="entry name" value="MacB_PCD"/>
    <property type="match status" value="1"/>
</dbReference>
<evidence type="ECO:0000313" key="9">
    <source>
        <dbReference type="EMBL" id="MCQ6961946.1"/>
    </source>
</evidence>
<dbReference type="InterPro" id="IPR051447">
    <property type="entry name" value="Lipoprotein-release_system"/>
</dbReference>
<dbReference type="AlphaFoldDB" id="A0AAE3H8G4"/>
<comment type="subcellular location">
    <subcellularLocation>
        <location evidence="1">Cell membrane</location>
        <topology evidence="1">Multi-pass membrane protein</topology>
    </subcellularLocation>
</comment>
<feature type="transmembrane region" description="Helical" evidence="6">
    <location>
        <begin position="355"/>
        <end position="374"/>
    </location>
</feature>
<evidence type="ECO:0000256" key="6">
    <source>
        <dbReference type="SAM" id="Phobius"/>
    </source>
</evidence>
<evidence type="ECO:0000256" key="3">
    <source>
        <dbReference type="ARBA" id="ARBA00022692"/>
    </source>
</evidence>
<name>A0AAE3H8G4_9EURY</name>
<dbReference type="InterPro" id="IPR003838">
    <property type="entry name" value="ABC3_permease_C"/>
</dbReference>
<dbReference type="PANTHER" id="PTHR30489:SF0">
    <property type="entry name" value="LIPOPROTEIN-RELEASING SYSTEM TRANSMEMBRANE PROTEIN LOLE"/>
    <property type="match status" value="1"/>
</dbReference>
<feature type="transmembrane region" description="Helical" evidence="6">
    <location>
        <begin position="256"/>
        <end position="279"/>
    </location>
</feature>